<dbReference type="RefSeq" id="XP_002909700.1">
    <property type="nucleotide sequence ID" value="XM_002909654.1"/>
</dbReference>
<evidence type="ECO:0000256" key="1">
    <source>
        <dbReference type="SAM" id="MobiDB-lite"/>
    </source>
</evidence>
<proteinExistence type="predicted"/>
<feature type="region of interest" description="Disordered" evidence="1">
    <location>
        <begin position="39"/>
        <end position="67"/>
    </location>
</feature>
<dbReference type="AlphaFoldDB" id="D0RMN0"/>
<dbReference type="VEuPathDB" id="FungiDB:PITG_22628"/>
<dbReference type="GeneID" id="9479835"/>
<protein>
    <submittedName>
        <fullName evidence="2">Uncharacterized protein</fullName>
    </submittedName>
</protein>
<keyword evidence="3" id="KW-1185">Reference proteome</keyword>
<evidence type="ECO:0000313" key="3">
    <source>
        <dbReference type="Proteomes" id="UP000006643"/>
    </source>
</evidence>
<dbReference type="EMBL" id="GG691999">
    <property type="protein sequence ID" value="EEY65092.1"/>
    <property type="molecule type" value="Genomic_DNA"/>
</dbReference>
<accession>D0RMN0</accession>
<evidence type="ECO:0000313" key="2">
    <source>
        <dbReference type="EMBL" id="EEY65092.1"/>
    </source>
</evidence>
<feature type="compositionally biased region" description="Basic and acidic residues" evidence="1">
    <location>
        <begin position="49"/>
        <end position="67"/>
    </location>
</feature>
<organism evidence="2 3">
    <name type="scientific">Phytophthora infestans (strain T30-4)</name>
    <name type="common">Potato late blight agent</name>
    <dbReference type="NCBI Taxonomy" id="403677"/>
    <lineage>
        <taxon>Eukaryota</taxon>
        <taxon>Sar</taxon>
        <taxon>Stramenopiles</taxon>
        <taxon>Oomycota</taxon>
        <taxon>Peronosporomycetes</taxon>
        <taxon>Peronosporales</taxon>
        <taxon>Peronosporaceae</taxon>
        <taxon>Phytophthora</taxon>
    </lineage>
</organism>
<dbReference type="InParanoid" id="D0RMN0"/>
<sequence>METPAAHEHHLKEHAVTVDKGVEAVKAEEEVKMIQNSVKEETEAISTTSEHKKDVLSIRKKRNVEEI</sequence>
<dbReference type="KEGG" id="pif:PITG_22628"/>
<gene>
    <name evidence="2" type="ORF">PITG_22628</name>
</gene>
<name>D0RMN0_PHYIT</name>
<dbReference type="HOGENOM" id="CLU_2817988_0_0_1"/>
<dbReference type="Proteomes" id="UP000006643">
    <property type="component" value="Unassembled WGS sequence"/>
</dbReference>
<reference evidence="3" key="1">
    <citation type="journal article" date="2009" name="Nature">
        <title>Genome sequence and analysis of the Irish potato famine pathogen Phytophthora infestans.</title>
        <authorList>
            <consortium name="The Broad Institute Genome Sequencing Platform"/>
            <person name="Haas B.J."/>
            <person name="Kamoun S."/>
            <person name="Zody M.C."/>
            <person name="Jiang R.H."/>
            <person name="Handsaker R.E."/>
            <person name="Cano L.M."/>
            <person name="Grabherr M."/>
            <person name="Kodira C.D."/>
            <person name="Raffaele S."/>
            <person name="Torto-Alalibo T."/>
            <person name="Bozkurt T.O."/>
            <person name="Ah-Fong A.M."/>
            <person name="Alvarado L."/>
            <person name="Anderson V.L."/>
            <person name="Armstrong M.R."/>
            <person name="Avrova A."/>
            <person name="Baxter L."/>
            <person name="Beynon J."/>
            <person name="Boevink P.C."/>
            <person name="Bollmann S.R."/>
            <person name="Bos J.I."/>
            <person name="Bulone V."/>
            <person name="Cai G."/>
            <person name="Cakir C."/>
            <person name="Carrington J.C."/>
            <person name="Chawner M."/>
            <person name="Conti L."/>
            <person name="Costanzo S."/>
            <person name="Ewan R."/>
            <person name="Fahlgren N."/>
            <person name="Fischbach M.A."/>
            <person name="Fugelstad J."/>
            <person name="Gilroy E.M."/>
            <person name="Gnerre S."/>
            <person name="Green P.J."/>
            <person name="Grenville-Briggs L.J."/>
            <person name="Griffith J."/>
            <person name="Grunwald N.J."/>
            <person name="Horn K."/>
            <person name="Horner N.R."/>
            <person name="Hu C.H."/>
            <person name="Huitema E."/>
            <person name="Jeong D.H."/>
            <person name="Jones A.M."/>
            <person name="Jones J.D."/>
            <person name="Jones R.W."/>
            <person name="Karlsson E.K."/>
            <person name="Kunjeti S.G."/>
            <person name="Lamour K."/>
            <person name="Liu Z."/>
            <person name="Ma L."/>
            <person name="Maclean D."/>
            <person name="Chibucos M.C."/>
            <person name="McDonald H."/>
            <person name="McWalters J."/>
            <person name="Meijer H.J."/>
            <person name="Morgan W."/>
            <person name="Morris P.F."/>
            <person name="Munro C.A."/>
            <person name="O'Neill K."/>
            <person name="Ospina-Giraldo M."/>
            <person name="Pinzon A."/>
            <person name="Pritchard L."/>
            <person name="Ramsahoye B."/>
            <person name="Ren Q."/>
            <person name="Restrepo S."/>
            <person name="Roy S."/>
            <person name="Sadanandom A."/>
            <person name="Savidor A."/>
            <person name="Schornack S."/>
            <person name="Schwartz D.C."/>
            <person name="Schumann U.D."/>
            <person name="Schwessinger B."/>
            <person name="Seyer L."/>
            <person name="Sharpe T."/>
            <person name="Silvar C."/>
            <person name="Song J."/>
            <person name="Studholme D.J."/>
            <person name="Sykes S."/>
            <person name="Thines M."/>
            <person name="van de Vondervoort P.J."/>
            <person name="Phuntumart V."/>
            <person name="Wawra S."/>
            <person name="Weide R."/>
            <person name="Win J."/>
            <person name="Young C."/>
            <person name="Zhou S."/>
            <person name="Fry W."/>
            <person name="Meyers B.C."/>
            <person name="van West P."/>
            <person name="Ristaino J."/>
            <person name="Govers F."/>
            <person name="Birch P.R."/>
            <person name="Whisson S.C."/>
            <person name="Judelson H.S."/>
            <person name="Nusbaum C."/>
        </authorList>
    </citation>
    <scope>NUCLEOTIDE SEQUENCE [LARGE SCALE GENOMIC DNA]</scope>
    <source>
        <strain evidence="3">T30-4</strain>
    </source>
</reference>